<dbReference type="PANTHER" id="PTHR47534">
    <property type="entry name" value="YALI0E05731P"/>
    <property type="match status" value="1"/>
</dbReference>
<gene>
    <name evidence="2" type="ORF">MSAN_01099500</name>
</gene>
<dbReference type="Gene3D" id="3.40.50.720">
    <property type="entry name" value="NAD(P)-binding Rossmann-like Domain"/>
    <property type="match status" value="1"/>
</dbReference>
<protein>
    <submittedName>
        <fullName evidence="2">NAD(P)-binding protein</fullName>
    </submittedName>
</protein>
<dbReference type="InterPro" id="IPR002347">
    <property type="entry name" value="SDR_fam"/>
</dbReference>
<keyword evidence="3" id="KW-1185">Reference proteome</keyword>
<name>A0A8H6YQJ8_9AGAR</name>
<dbReference type="AlphaFoldDB" id="A0A8H6YQJ8"/>
<evidence type="ECO:0000256" key="1">
    <source>
        <dbReference type="ARBA" id="ARBA00023002"/>
    </source>
</evidence>
<dbReference type="SUPFAM" id="SSF51735">
    <property type="entry name" value="NAD(P)-binding Rossmann-fold domains"/>
    <property type="match status" value="1"/>
</dbReference>
<evidence type="ECO:0000313" key="2">
    <source>
        <dbReference type="EMBL" id="KAF7364388.1"/>
    </source>
</evidence>
<organism evidence="2 3">
    <name type="scientific">Mycena sanguinolenta</name>
    <dbReference type="NCBI Taxonomy" id="230812"/>
    <lineage>
        <taxon>Eukaryota</taxon>
        <taxon>Fungi</taxon>
        <taxon>Dikarya</taxon>
        <taxon>Basidiomycota</taxon>
        <taxon>Agaricomycotina</taxon>
        <taxon>Agaricomycetes</taxon>
        <taxon>Agaricomycetidae</taxon>
        <taxon>Agaricales</taxon>
        <taxon>Marasmiineae</taxon>
        <taxon>Mycenaceae</taxon>
        <taxon>Mycena</taxon>
    </lineage>
</organism>
<dbReference type="InterPro" id="IPR052228">
    <property type="entry name" value="Sec_Metab_Biosynth_Oxidored"/>
</dbReference>
<dbReference type="PANTHER" id="PTHR47534:SF3">
    <property type="entry name" value="ALCOHOL DEHYDROGENASE-LIKE C-TERMINAL DOMAIN-CONTAINING PROTEIN"/>
    <property type="match status" value="1"/>
</dbReference>
<sequence length="316" mass="33941">MPPNAAAALQSVSLVGQNKTAVVVGGTLGIGAGVARLLAKLGCSRIIIVGRNETRGKAGLETMKKLAPKGSNIVVEFVKADLSDSKGMKNAATAIQEAAGDGGIDYLVMTQNGTPAGHNVKYNADGHDIAFAVQAISRFALAYLLTTRGGLAENAIVMSVANQGQTFPDLSIDDLSLKERLKEGETTLFMNQSKRDSMVLDSVFEELNIRYPQYRYYSLYPGLVKTEEFNFSIVPGFIKVLFWVGLKLIGTTPDQYAVFPVYILAAPDAQKTLGSAKYFGRVLQPAELGAWAKVPKEPRSAVGKAIGNNRGDMMRF</sequence>
<accession>A0A8H6YQJ8</accession>
<comment type="caution">
    <text evidence="2">The sequence shown here is derived from an EMBL/GenBank/DDBJ whole genome shotgun (WGS) entry which is preliminary data.</text>
</comment>
<keyword evidence="1" id="KW-0560">Oxidoreductase</keyword>
<dbReference type="Proteomes" id="UP000623467">
    <property type="component" value="Unassembled WGS sequence"/>
</dbReference>
<dbReference type="OrthoDB" id="2898509at2759"/>
<dbReference type="InterPro" id="IPR036291">
    <property type="entry name" value="NAD(P)-bd_dom_sf"/>
</dbReference>
<reference evidence="2" key="1">
    <citation type="submission" date="2020-05" db="EMBL/GenBank/DDBJ databases">
        <title>Mycena genomes resolve the evolution of fungal bioluminescence.</title>
        <authorList>
            <person name="Tsai I.J."/>
        </authorList>
    </citation>
    <scope>NUCLEOTIDE SEQUENCE</scope>
    <source>
        <strain evidence="2">160909Yilan</strain>
    </source>
</reference>
<evidence type="ECO:0000313" key="3">
    <source>
        <dbReference type="Proteomes" id="UP000623467"/>
    </source>
</evidence>
<dbReference type="GO" id="GO:0016491">
    <property type="term" value="F:oxidoreductase activity"/>
    <property type="evidence" value="ECO:0007669"/>
    <property type="project" value="UniProtKB-KW"/>
</dbReference>
<proteinExistence type="predicted"/>
<dbReference type="EMBL" id="JACAZH010000007">
    <property type="protein sequence ID" value="KAF7364388.1"/>
    <property type="molecule type" value="Genomic_DNA"/>
</dbReference>
<dbReference type="Pfam" id="PF00106">
    <property type="entry name" value="adh_short"/>
    <property type="match status" value="1"/>
</dbReference>